<evidence type="ECO:0000256" key="12">
    <source>
        <dbReference type="RuleBase" id="RU004013"/>
    </source>
</evidence>
<feature type="active site" description="Pros-phosphohistidine intermediate" evidence="9 10">
    <location>
        <position position="118"/>
    </location>
</feature>
<organism evidence="14 15">
    <name type="scientific">Methanooceanicella nereidis</name>
    <dbReference type="NCBI Taxonomy" id="2052831"/>
    <lineage>
        <taxon>Archaea</taxon>
        <taxon>Methanobacteriati</taxon>
        <taxon>Methanobacteriota</taxon>
        <taxon>Stenosarchaea group</taxon>
        <taxon>Methanomicrobia</taxon>
        <taxon>Methanocellales</taxon>
        <taxon>Methanocellaceae</taxon>
        <taxon>Methanooceanicella</taxon>
    </lineage>
</organism>
<feature type="binding site" evidence="9 10">
    <location>
        <position position="88"/>
    </location>
    <ligand>
        <name>ATP</name>
        <dbReference type="ChEBI" id="CHEBI:30616"/>
    </ligand>
</feature>
<feature type="binding site" evidence="9 10">
    <location>
        <position position="60"/>
    </location>
    <ligand>
        <name>ATP</name>
        <dbReference type="ChEBI" id="CHEBI:30616"/>
    </ligand>
</feature>
<keyword evidence="5 9" id="KW-0808">Transferase</keyword>
<dbReference type="FunFam" id="3.30.70.141:FF:000002">
    <property type="entry name" value="Nucleoside diphosphate kinase"/>
    <property type="match status" value="1"/>
</dbReference>
<dbReference type="InterPro" id="IPR036850">
    <property type="entry name" value="NDK-like_dom_sf"/>
</dbReference>
<dbReference type="GO" id="GO:0005524">
    <property type="term" value="F:ATP binding"/>
    <property type="evidence" value="ECO:0007669"/>
    <property type="project" value="UniProtKB-UniRule"/>
</dbReference>
<gene>
    <name evidence="9" type="primary">ndk</name>
    <name evidence="14" type="ORF">CUJ83_00040</name>
</gene>
<evidence type="ECO:0000256" key="5">
    <source>
        <dbReference type="ARBA" id="ARBA00022679"/>
    </source>
</evidence>
<dbReference type="GO" id="GO:0006228">
    <property type="term" value="P:UTP biosynthetic process"/>
    <property type="evidence" value="ECO:0007669"/>
    <property type="project" value="UniProtKB-UniRule"/>
</dbReference>
<keyword evidence="9" id="KW-0460">Magnesium</keyword>
<dbReference type="GO" id="GO:0005737">
    <property type="term" value="C:cytoplasm"/>
    <property type="evidence" value="ECO:0007669"/>
    <property type="project" value="UniProtKB-SubCell"/>
</dbReference>
<dbReference type="InterPro" id="IPR034907">
    <property type="entry name" value="NDK-like_dom"/>
</dbReference>
<evidence type="ECO:0000259" key="13">
    <source>
        <dbReference type="SMART" id="SM00562"/>
    </source>
</evidence>
<keyword evidence="6 9" id="KW-0547">Nucleotide-binding</keyword>
<keyword evidence="15" id="KW-1185">Reference proteome</keyword>
<comment type="catalytic activity">
    <reaction evidence="9">
        <text>a ribonucleoside 5'-diphosphate + ATP = a ribonucleoside 5'-triphosphate + ADP</text>
        <dbReference type="Rhea" id="RHEA:18113"/>
        <dbReference type="ChEBI" id="CHEBI:30616"/>
        <dbReference type="ChEBI" id="CHEBI:57930"/>
        <dbReference type="ChEBI" id="CHEBI:61557"/>
        <dbReference type="ChEBI" id="CHEBI:456216"/>
        <dbReference type="EC" id="2.7.4.6"/>
    </reaction>
</comment>
<dbReference type="InterPro" id="IPR023005">
    <property type="entry name" value="Nucleoside_diP_kinase_AS"/>
</dbReference>
<sequence length="152" mass="16769">MAELERTFVMVKPDGVQRGLVGEIISRFERRGLKIAAMKMLVVSDELAKQHYAEHASKPFFPGLVGFIKSGPVVAMVVEGKNVVPLVRSMLGATNPANSNPGTIRGDFALDTGRNVIHASDSPESAKREISLYFNTSEIATYSRIDEQWLYE</sequence>
<dbReference type="GO" id="GO:0046872">
    <property type="term" value="F:metal ion binding"/>
    <property type="evidence" value="ECO:0007669"/>
    <property type="project" value="UniProtKB-KW"/>
</dbReference>
<feature type="domain" description="Nucleoside diphosphate kinase-like" evidence="13">
    <location>
        <begin position="4"/>
        <end position="141"/>
    </location>
</feature>
<dbReference type="GO" id="GO:0006241">
    <property type="term" value="P:CTP biosynthetic process"/>
    <property type="evidence" value="ECO:0007669"/>
    <property type="project" value="UniProtKB-UniRule"/>
</dbReference>
<evidence type="ECO:0000256" key="7">
    <source>
        <dbReference type="ARBA" id="ARBA00022777"/>
    </source>
</evidence>
<keyword evidence="8 9" id="KW-0067">ATP-binding</keyword>
<evidence type="ECO:0000256" key="3">
    <source>
        <dbReference type="ARBA" id="ARBA00022490"/>
    </source>
</evidence>
<comment type="cofactor">
    <cofactor evidence="1 9">
        <name>Mg(2+)</name>
        <dbReference type="ChEBI" id="CHEBI:18420"/>
    </cofactor>
</comment>
<dbReference type="Gene3D" id="3.30.70.141">
    <property type="entry name" value="Nucleoside diphosphate kinase-like domain"/>
    <property type="match status" value="1"/>
</dbReference>
<protein>
    <recommendedName>
        <fullName evidence="9 12">Nucleoside diphosphate kinase</fullName>
        <shortName evidence="9">NDK</shortName>
        <shortName evidence="9">NDP kinase</shortName>
        <ecNumber evidence="9 12">2.7.4.6</ecNumber>
    </recommendedName>
    <alternativeName>
        <fullName evidence="9">Nucleoside-2-P kinase</fullName>
    </alternativeName>
</protein>
<comment type="similarity">
    <text evidence="2 9 10 11">Belongs to the NDK family.</text>
</comment>
<proteinExistence type="inferred from homology"/>
<dbReference type="PRINTS" id="PR01243">
    <property type="entry name" value="NUCDPKINASE"/>
</dbReference>
<evidence type="ECO:0000256" key="1">
    <source>
        <dbReference type="ARBA" id="ARBA00001946"/>
    </source>
</evidence>
<dbReference type="PANTHER" id="PTHR11349">
    <property type="entry name" value="NUCLEOSIDE DIPHOSPHATE KINASE"/>
    <property type="match status" value="1"/>
</dbReference>
<dbReference type="GO" id="GO:0006183">
    <property type="term" value="P:GTP biosynthetic process"/>
    <property type="evidence" value="ECO:0007669"/>
    <property type="project" value="UniProtKB-UniRule"/>
</dbReference>
<dbReference type="Pfam" id="PF00334">
    <property type="entry name" value="NDK"/>
    <property type="match status" value="1"/>
</dbReference>
<evidence type="ECO:0000256" key="10">
    <source>
        <dbReference type="PROSITE-ProRule" id="PRU00706"/>
    </source>
</evidence>
<evidence type="ECO:0000256" key="2">
    <source>
        <dbReference type="ARBA" id="ARBA00008142"/>
    </source>
</evidence>
<evidence type="ECO:0000313" key="15">
    <source>
        <dbReference type="Proteomes" id="UP001320159"/>
    </source>
</evidence>
<feature type="binding site" evidence="9 10">
    <location>
        <position position="94"/>
    </location>
    <ligand>
        <name>ATP</name>
        <dbReference type="ChEBI" id="CHEBI:30616"/>
    </ligand>
</feature>
<evidence type="ECO:0000256" key="11">
    <source>
        <dbReference type="RuleBase" id="RU004011"/>
    </source>
</evidence>
<keyword evidence="9" id="KW-0546">Nucleotide metabolism</keyword>
<dbReference type="EC" id="2.7.4.6" evidence="9 12"/>
<dbReference type="EMBL" id="PGCK01000001">
    <property type="protein sequence ID" value="MCD1293387.1"/>
    <property type="molecule type" value="Genomic_DNA"/>
</dbReference>
<feature type="binding site" evidence="9 10">
    <location>
        <position position="105"/>
    </location>
    <ligand>
        <name>ATP</name>
        <dbReference type="ChEBI" id="CHEBI:30616"/>
    </ligand>
</feature>
<accession>A0AAP2RBS4</accession>
<dbReference type="RefSeq" id="WP_230739106.1">
    <property type="nucleotide sequence ID" value="NZ_PGCK01000001.1"/>
</dbReference>
<evidence type="ECO:0000256" key="8">
    <source>
        <dbReference type="ARBA" id="ARBA00022840"/>
    </source>
</evidence>
<feature type="binding site" evidence="9 10">
    <location>
        <position position="115"/>
    </location>
    <ligand>
        <name>ATP</name>
        <dbReference type="ChEBI" id="CHEBI:30616"/>
    </ligand>
</feature>
<evidence type="ECO:0000313" key="14">
    <source>
        <dbReference type="EMBL" id="MCD1293387.1"/>
    </source>
</evidence>
<feature type="binding site" evidence="9 10">
    <location>
        <position position="12"/>
    </location>
    <ligand>
        <name>ATP</name>
        <dbReference type="ChEBI" id="CHEBI:30616"/>
    </ligand>
</feature>
<keyword evidence="7 9" id="KW-0418">Kinase</keyword>
<keyword evidence="3 9" id="KW-0963">Cytoplasm</keyword>
<keyword evidence="4 9" id="KW-0597">Phosphoprotein</keyword>
<comment type="subcellular location">
    <subcellularLocation>
        <location evidence="9">Cytoplasm</location>
    </subcellularLocation>
</comment>
<name>A0AAP2RBS4_9EURY</name>
<dbReference type="InterPro" id="IPR001564">
    <property type="entry name" value="Nucleoside_diP_kinase"/>
</dbReference>
<evidence type="ECO:0000256" key="6">
    <source>
        <dbReference type="ARBA" id="ARBA00022741"/>
    </source>
</evidence>
<comment type="function">
    <text evidence="9">Major role in the synthesis of nucleoside triphosphates other than ATP. The ATP gamma phosphate is transferred to the NDP beta phosphate via a ping-pong mechanism, using a phosphorylated active-site intermediate.</text>
</comment>
<dbReference type="SUPFAM" id="SSF54919">
    <property type="entry name" value="Nucleoside diphosphate kinase, NDK"/>
    <property type="match status" value="1"/>
</dbReference>
<reference evidence="14 15" key="1">
    <citation type="submission" date="2017-11" db="EMBL/GenBank/DDBJ databases">
        <title>Isolation and Characterization of Family Methanocellaceae Species from Potential Methane Hydrate Area Offshore Southwestern Taiwan.</title>
        <authorList>
            <person name="Zhang W.-L."/>
            <person name="Chen W.-C."/>
            <person name="Lai M.-C."/>
            <person name="Chen S.-C."/>
        </authorList>
    </citation>
    <scope>NUCLEOTIDE SEQUENCE [LARGE SCALE GENOMIC DNA]</scope>
    <source>
        <strain evidence="14 15">CWC-04</strain>
    </source>
</reference>
<dbReference type="AlphaFoldDB" id="A0AAP2RBS4"/>
<dbReference type="HAMAP" id="MF_00451">
    <property type="entry name" value="NDP_kinase"/>
    <property type="match status" value="1"/>
</dbReference>
<dbReference type="GO" id="GO:0004550">
    <property type="term" value="F:nucleoside diphosphate kinase activity"/>
    <property type="evidence" value="ECO:0007669"/>
    <property type="project" value="UniProtKB-UniRule"/>
</dbReference>
<comment type="catalytic activity">
    <reaction evidence="9 12">
        <text>a 2'-deoxyribonucleoside 5'-diphosphate + ATP = a 2'-deoxyribonucleoside 5'-triphosphate + ADP</text>
        <dbReference type="Rhea" id="RHEA:44640"/>
        <dbReference type="ChEBI" id="CHEBI:30616"/>
        <dbReference type="ChEBI" id="CHEBI:61560"/>
        <dbReference type="ChEBI" id="CHEBI:73316"/>
        <dbReference type="ChEBI" id="CHEBI:456216"/>
        <dbReference type="EC" id="2.7.4.6"/>
    </reaction>
</comment>
<keyword evidence="9" id="KW-0479">Metal-binding</keyword>
<evidence type="ECO:0000256" key="4">
    <source>
        <dbReference type="ARBA" id="ARBA00022553"/>
    </source>
</evidence>
<dbReference type="CDD" id="cd04413">
    <property type="entry name" value="NDPk_I"/>
    <property type="match status" value="1"/>
</dbReference>
<dbReference type="PROSITE" id="PS51374">
    <property type="entry name" value="NDPK_LIKE"/>
    <property type="match status" value="1"/>
</dbReference>
<dbReference type="SMART" id="SM00562">
    <property type="entry name" value="NDK"/>
    <property type="match status" value="1"/>
</dbReference>
<dbReference type="Proteomes" id="UP001320159">
    <property type="component" value="Unassembled WGS sequence"/>
</dbReference>
<dbReference type="NCBIfam" id="NF001908">
    <property type="entry name" value="PRK00668.1"/>
    <property type="match status" value="1"/>
</dbReference>
<evidence type="ECO:0000256" key="9">
    <source>
        <dbReference type="HAMAP-Rule" id="MF_00451"/>
    </source>
</evidence>
<dbReference type="PROSITE" id="PS00469">
    <property type="entry name" value="NDPK"/>
    <property type="match status" value="1"/>
</dbReference>
<comment type="caution">
    <text evidence="14">The sequence shown here is derived from an EMBL/GenBank/DDBJ whole genome shotgun (WGS) entry which is preliminary data.</text>
</comment>